<proteinExistence type="predicted"/>
<reference evidence="1" key="2">
    <citation type="submission" date="2021-03" db="UniProtKB">
        <authorList>
            <consortium name="EnsemblPlants"/>
        </authorList>
    </citation>
    <scope>IDENTIFICATION</scope>
</reference>
<dbReference type="Proteomes" id="UP000596661">
    <property type="component" value="Chromosome 8"/>
</dbReference>
<dbReference type="Gramene" id="evm.model.08.978">
    <property type="protein sequence ID" value="cds.evm.model.08.978"/>
    <property type="gene ID" value="evm.TU.08.978"/>
</dbReference>
<sequence length="104" mass="11782">MHLGLTVVGRRIFFTSTTKRHYKNLQSSGLPSISDDDDESQPRLPGFRVSLLRAFFTTILWAGCCSISGFCSHDNGGNFWVHCSWGSFDYSRVFAFLVFIYSIT</sequence>
<evidence type="ECO:0000313" key="1">
    <source>
        <dbReference type="EnsemblPlants" id="cds.evm.model.08.978"/>
    </source>
</evidence>
<reference evidence="1" key="1">
    <citation type="submission" date="2018-11" db="EMBL/GenBank/DDBJ databases">
        <authorList>
            <person name="Grassa J C."/>
        </authorList>
    </citation>
    <scope>NUCLEOTIDE SEQUENCE [LARGE SCALE GENOMIC DNA]</scope>
</reference>
<dbReference type="AlphaFoldDB" id="A0A803QCZ5"/>
<keyword evidence="2" id="KW-1185">Reference proteome</keyword>
<organism evidence="1 2">
    <name type="scientific">Cannabis sativa</name>
    <name type="common">Hemp</name>
    <name type="synonym">Marijuana</name>
    <dbReference type="NCBI Taxonomy" id="3483"/>
    <lineage>
        <taxon>Eukaryota</taxon>
        <taxon>Viridiplantae</taxon>
        <taxon>Streptophyta</taxon>
        <taxon>Embryophyta</taxon>
        <taxon>Tracheophyta</taxon>
        <taxon>Spermatophyta</taxon>
        <taxon>Magnoliopsida</taxon>
        <taxon>eudicotyledons</taxon>
        <taxon>Gunneridae</taxon>
        <taxon>Pentapetalae</taxon>
        <taxon>rosids</taxon>
        <taxon>fabids</taxon>
        <taxon>Rosales</taxon>
        <taxon>Cannabaceae</taxon>
        <taxon>Cannabis</taxon>
    </lineage>
</organism>
<evidence type="ECO:0000313" key="2">
    <source>
        <dbReference type="Proteomes" id="UP000596661"/>
    </source>
</evidence>
<accession>A0A803QCZ5</accession>
<dbReference type="EnsemblPlants" id="evm.model.08.978">
    <property type="protein sequence ID" value="cds.evm.model.08.978"/>
    <property type="gene ID" value="evm.TU.08.978"/>
</dbReference>
<name>A0A803QCZ5_CANSA</name>
<dbReference type="EMBL" id="UZAU01000694">
    <property type="status" value="NOT_ANNOTATED_CDS"/>
    <property type="molecule type" value="Genomic_DNA"/>
</dbReference>
<protein>
    <submittedName>
        <fullName evidence="1">Uncharacterized protein</fullName>
    </submittedName>
</protein>